<dbReference type="Pfam" id="PF00956">
    <property type="entry name" value="NAP"/>
    <property type="match status" value="1"/>
</dbReference>
<dbReference type="EMBL" id="MCFE01000055">
    <property type="protein sequence ID" value="ORY02597.1"/>
    <property type="molecule type" value="Genomic_DNA"/>
</dbReference>
<evidence type="ECO:0000256" key="1">
    <source>
        <dbReference type="ARBA" id="ARBA00009947"/>
    </source>
</evidence>
<feature type="compositionally biased region" description="Polar residues" evidence="3">
    <location>
        <begin position="343"/>
        <end position="355"/>
    </location>
</feature>
<dbReference type="PANTHER" id="PTHR11875">
    <property type="entry name" value="TESTIS-SPECIFIC Y-ENCODED PROTEIN"/>
    <property type="match status" value="1"/>
</dbReference>
<dbReference type="InterPro" id="IPR002164">
    <property type="entry name" value="NAP_family"/>
</dbReference>
<dbReference type="FunCoup" id="A0A1Y1YY07">
    <property type="interactions" value="609"/>
</dbReference>
<dbReference type="Proteomes" id="UP000193498">
    <property type="component" value="Unassembled WGS sequence"/>
</dbReference>
<comment type="caution">
    <text evidence="4">The sequence shown here is derived from an EMBL/GenBank/DDBJ whole genome shotgun (WGS) entry which is preliminary data.</text>
</comment>
<dbReference type="SUPFAM" id="SSF143113">
    <property type="entry name" value="NAP-like"/>
    <property type="match status" value="1"/>
</dbReference>
<comment type="similarity">
    <text evidence="1 2">Belongs to the nucleosome assembly protein (NAP) family.</text>
</comment>
<dbReference type="GO" id="GO:0006334">
    <property type="term" value="P:nucleosome assembly"/>
    <property type="evidence" value="ECO:0007669"/>
    <property type="project" value="InterPro"/>
</dbReference>
<feature type="region of interest" description="Disordered" evidence="3">
    <location>
        <begin position="306"/>
        <end position="355"/>
    </location>
</feature>
<sequence length="355" mass="40766">MDQISPELIAKLQGSLGSLVGQQSGYIKSLPEPVKRRIFALKQLQAEHSELEAQFHKDILELEKKYLGLYTPLYQKRNDIVVGKTEPSEEQVEAGKKIDEEFTEEIKESSDEAEIIDESQSTAGIPEFWLSAMKNHAQIADMITEQDEEALKSLTNIRLAYLEENPGFKLEFDFSENEFFTNTVLTKTYYYQQSATSGDLVFDHAEGTVIEWKEGKDLSVTIETKKQRHKSTNKTRVVKRTVPAETFFNFFTPIEVPDAEELDESEENDIGEQLEADYELGEEFKEKLIPHAIDWFTGKALEYEGFGLDDYDDEDDYYEENSDEQDDDDDDDDDDDEEEYSSAPANQQAPECKQQ</sequence>
<evidence type="ECO:0000313" key="5">
    <source>
        <dbReference type="Proteomes" id="UP000193498"/>
    </source>
</evidence>
<dbReference type="InterPro" id="IPR037231">
    <property type="entry name" value="NAP-like_sf"/>
</dbReference>
<dbReference type="STRING" id="1314790.A0A1Y1YY07"/>
<evidence type="ECO:0000313" key="4">
    <source>
        <dbReference type="EMBL" id="ORY02597.1"/>
    </source>
</evidence>
<name>A0A1Y1YY07_9FUNG</name>
<organism evidence="4 5">
    <name type="scientific">Basidiobolus meristosporus CBS 931.73</name>
    <dbReference type="NCBI Taxonomy" id="1314790"/>
    <lineage>
        <taxon>Eukaryota</taxon>
        <taxon>Fungi</taxon>
        <taxon>Fungi incertae sedis</taxon>
        <taxon>Zoopagomycota</taxon>
        <taxon>Entomophthoromycotina</taxon>
        <taxon>Basidiobolomycetes</taxon>
        <taxon>Basidiobolales</taxon>
        <taxon>Basidiobolaceae</taxon>
        <taxon>Basidiobolus</taxon>
    </lineage>
</organism>
<evidence type="ECO:0000256" key="2">
    <source>
        <dbReference type="RuleBase" id="RU003876"/>
    </source>
</evidence>
<dbReference type="InParanoid" id="A0A1Y1YY07"/>
<dbReference type="AlphaFoldDB" id="A0A1Y1YY07"/>
<dbReference type="GO" id="GO:0005634">
    <property type="term" value="C:nucleus"/>
    <property type="evidence" value="ECO:0007669"/>
    <property type="project" value="InterPro"/>
</dbReference>
<proteinExistence type="inferred from homology"/>
<keyword evidence="5" id="KW-1185">Reference proteome</keyword>
<evidence type="ECO:0000256" key="3">
    <source>
        <dbReference type="SAM" id="MobiDB-lite"/>
    </source>
</evidence>
<accession>A0A1Y1YY07</accession>
<protein>
    <submittedName>
        <fullName evidence="4">NAP-domain-containing protein</fullName>
    </submittedName>
</protein>
<dbReference type="OrthoDB" id="27325at2759"/>
<reference evidence="4 5" key="1">
    <citation type="submission" date="2016-07" db="EMBL/GenBank/DDBJ databases">
        <title>Pervasive Adenine N6-methylation of Active Genes in Fungi.</title>
        <authorList>
            <consortium name="DOE Joint Genome Institute"/>
            <person name="Mondo S.J."/>
            <person name="Dannebaum R.O."/>
            <person name="Kuo R.C."/>
            <person name="Labutti K."/>
            <person name="Haridas S."/>
            <person name="Kuo A."/>
            <person name="Salamov A."/>
            <person name="Ahrendt S.R."/>
            <person name="Lipzen A."/>
            <person name="Sullivan W."/>
            <person name="Andreopoulos W.B."/>
            <person name="Clum A."/>
            <person name="Lindquist E."/>
            <person name="Daum C."/>
            <person name="Ramamoorthy G.K."/>
            <person name="Gryganskyi A."/>
            <person name="Culley D."/>
            <person name="Magnuson J.K."/>
            <person name="James T.Y."/>
            <person name="O'Malley M.A."/>
            <person name="Stajich J.E."/>
            <person name="Spatafora J.W."/>
            <person name="Visel A."/>
            <person name="Grigoriev I.V."/>
        </authorList>
    </citation>
    <scope>NUCLEOTIDE SEQUENCE [LARGE SCALE GENOMIC DNA]</scope>
    <source>
        <strain evidence="4 5">CBS 931.73</strain>
    </source>
</reference>
<dbReference type="Gene3D" id="3.30.1120.90">
    <property type="entry name" value="Nucleosome assembly protein"/>
    <property type="match status" value="1"/>
</dbReference>
<dbReference type="FunFam" id="3.30.1120.90:FF:000003">
    <property type="entry name" value="Nucleosome assembly protein"/>
    <property type="match status" value="1"/>
</dbReference>
<dbReference type="FunFam" id="1.20.5.1500:FF:000001">
    <property type="entry name" value="Nucleosome assembly protein 1-like 1"/>
    <property type="match status" value="1"/>
</dbReference>
<dbReference type="Gene3D" id="1.20.5.1500">
    <property type="match status" value="1"/>
</dbReference>
<feature type="compositionally biased region" description="Acidic residues" evidence="3">
    <location>
        <begin position="307"/>
        <end position="340"/>
    </location>
</feature>
<gene>
    <name evidence="4" type="ORF">K493DRAFT_277120</name>
</gene>